<protein>
    <submittedName>
        <fullName evidence="1">Uncharacterized protein</fullName>
    </submittedName>
</protein>
<sequence>MKTTARYTKGRGEASVHARAIVRAHADHDLVEIDIAGQLNSEHHFRPISSADEAEMLARQLLDAAAKVRAVVPAARVSTPKVA</sequence>
<dbReference type="AlphaFoldDB" id="A0A0H3KQU3"/>
<evidence type="ECO:0000313" key="1">
    <source>
        <dbReference type="EMBL" id="BAG47597.1"/>
    </source>
</evidence>
<gene>
    <name evidence="1" type="ordered locus">BMULJ_05787</name>
</gene>
<dbReference type="EMBL" id="AP009387">
    <property type="protein sequence ID" value="BAG47597.1"/>
    <property type="molecule type" value="Genomic_DNA"/>
</dbReference>
<reference evidence="1 2" key="1">
    <citation type="submission" date="2007-04" db="EMBL/GenBank/DDBJ databases">
        <title>Complete genome sequence of Burkholderia multivorans ATCC 17616.</title>
        <authorList>
            <person name="Ohtsubo Y."/>
            <person name="Yamashita A."/>
            <person name="Kurokawa K."/>
            <person name="Takami H."/>
            <person name="Yuhara S."/>
            <person name="Nishiyama E."/>
            <person name="Endo R."/>
            <person name="Miyazaki R."/>
            <person name="Ono A."/>
            <person name="Yano K."/>
            <person name="Ito M."/>
            <person name="Sota M."/>
            <person name="Yuji N."/>
            <person name="Hattori M."/>
            <person name="Tsuda M."/>
        </authorList>
    </citation>
    <scope>NUCLEOTIDE SEQUENCE [LARGE SCALE GENOMIC DNA]</scope>
    <source>
        <strain evidence="2">ATCC 17616 / 249</strain>
    </source>
</reference>
<accession>A0A0H3KQU3</accession>
<dbReference type="KEGG" id="bmu:Bmul_5735"/>
<dbReference type="KEGG" id="bmj:BMULJ_05787"/>
<proteinExistence type="predicted"/>
<evidence type="ECO:0000313" key="2">
    <source>
        <dbReference type="Proteomes" id="UP000008815"/>
    </source>
</evidence>
<name>A0A0H3KQU3_BURM1</name>
<dbReference type="HOGENOM" id="CLU_178299_0_0_4"/>
<organism evidence="1 2">
    <name type="scientific">Burkholderia multivorans (strain ATCC 17616 / 249)</name>
    <dbReference type="NCBI Taxonomy" id="395019"/>
    <lineage>
        <taxon>Bacteria</taxon>
        <taxon>Pseudomonadati</taxon>
        <taxon>Pseudomonadota</taxon>
        <taxon>Betaproteobacteria</taxon>
        <taxon>Burkholderiales</taxon>
        <taxon>Burkholderiaceae</taxon>
        <taxon>Burkholderia</taxon>
        <taxon>Burkholderia cepacia complex</taxon>
    </lineage>
</organism>
<keyword evidence="2" id="KW-1185">Reference proteome</keyword>
<dbReference type="Proteomes" id="UP000008815">
    <property type="component" value="Chromosome 3"/>
</dbReference>